<reference evidence="2 3" key="1">
    <citation type="submission" date="2020-08" db="EMBL/GenBank/DDBJ databases">
        <title>Genomic Encyclopedia of Type Strains, Phase III (KMG-III): the genomes of soil and plant-associated and newly described type strains.</title>
        <authorList>
            <person name="Whitman W."/>
        </authorList>
    </citation>
    <scope>NUCLEOTIDE SEQUENCE [LARGE SCALE GENOMIC DNA]</scope>
    <source>
        <strain evidence="2 3">CECT 8799</strain>
    </source>
</reference>
<evidence type="ECO:0000256" key="1">
    <source>
        <dbReference type="SAM" id="MobiDB-lite"/>
    </source>
</evidence>
<comment type="caution">
    <text evidence="2">The sequence shown here is derived from an EMBL/GenBank/DDBJ whole genome shotgun (WGS) entry which is preliminary data.</text>
</comment>
<evidence type="ECO:0000313" key="3">
    <source>
        <dbReference type="Proteomes" id="UP000535937"/>
    </source>
</evidence>
<feature type="compositionally biased region" description="Basic and acidic residues" evidence="1">
    <location>
        <begin position="23"/>
        <end position="37"/>
    </location>
</feature>
<gene>
    <name evidence="2" type="ORF">FHS09_000530</name>
</gene>
<sequence length="61" mass="7075">MIPDPNTKEGREEIARRLKKVKKEGAKSRKRALKDIDSEPSGKLTNPSDIDRVRDRRDEDE</sequence>
<evidence type="ECO:0000313" key="2">
    <source>
        <dbReference type="EMBL" id="MBB3059722.1"/>
    </source>
</evidence>
<feature type="compositionally biased region" description="Basic and acidic residues" evidence="1">
    <location>
        <begin position="49"/>
        <end position="61"/>
    </location>
</feature>
<accession>A0A7W4W9L2</accession>
<dbReference type="EMBL" id="JACHWZ010000002">
    <property type="protein sequence ID" value="MBB3059722.1"/>
    <property type="molecule type" value="Genomic_DNA"/>
</dbReference>
<keyword evidence="3" id="KW-1185">Reference proteome</keyword>
<proteinExistence type="predicted"/>
<dbReference type="RefSeq" id="WP_183456411.1">
    <property type="nucleotide sequence ID" value="NZ_JACHWZ010000002.1"/>
</dbReference>
<dbReference type="AlphaFoldDB" id="A0A7W4W9L2"/>
<name>A0A7W4W9L2_9GAMM</name>
<feature type="region of interest" description="Disordered" evidence="1">
    <location>
        <begin position="19"/>
        <end position="61"/>
    </location>
</feature>
<organism evidence="2 3">
    <name type="scientific">Microbulbifer rhizosphaerae</name>
    <dbReference type="NCBI Taxonomy" id="1562603"/>
    <lineage>
        <taxon>Bacteria</taxon>
        <taxon>Pseudomonadati</taxon>
        <taxon>Pseudomonadota</taxon>
        <taxon>Gammaproteobacteria</taxon>
        <taxon>Cellvibrionales</taxon>
        <taxon>Microbulbiferaceae</taxon>
        <taxon>Microbulbifer</taxon>
    </lineage>
</organism>
<protein>
    <submittedName>
        <fullName evidence="2">Uncharacterized protein</fullName>
    </submittedName>
</protein>
<dbReference type="Proteomes" id="UP000535937">
    <property type="component" value="Unassembled WGS sequence"/>
</dbReference>